<evidence type="ECO:0000313" key="2">
    <source>
        <dbReference type="Proteomes" id="UP000186015"/>
    </source>
</evidence>
<dbReference type="EMBL" id="FOAT01000006">
    <property type="protein sequence ID" value="SEK85214.1"/>
    <property type="molecule type" value="Genomic_DNA"/>
</dbReference>
<protein>
    <submittedName>
        <fullName evidence="1">Uncharacterized protein</fullName>
    </submittedName>
</protein>
<proteinExistence type="predicted"/>
<dbReference type="AlphaFoldDB" id="A0A1H7KFC5"/>
<gene>
    <name evidence="1" type="ORF">SAMN05216469_106189</name>
</gene>
<dbReference type="RefSeq" id="WP_074832875.1">
    <property type="nucleotide sequence ID" value="NZ_FOAT01000006.1"/>
</dbReference>
<reference evidence="1 2" key="1">
    <citation type="submission" date="2016-10" db="EMBL/GenBank/DDBJ databases">
        <authorList>
            <person name="de Groot N.N."/>
        </authorList>
    </citation>
    <scope>NUCLEOTIDE SEQUENCE [LARGE SCALE GENOMIC DNA]</scope>
    <source>
        <strain evidence="1 2">KH2T6</strain>
    </source>
</reference>
<dbReference type="Proteomes" id="UP000186015">
    <property type="component" value="Unassembled WGS sequence"/>
</dbReference>
<evidence type="ECO:0000313" key="1">
    <source>
        <dbReference type="EMBL" id="SEK85214.1"/>
    </source>
</evidence>
<dbReference type="OrthoDB" id="981992at2"/>
<sequence length="80" mass="9307">MARMTCRCGEHLSNSQSPNDIELTVYTDREWDEMFSGIDTIPPYEIPLPKYSVWRCPKCARVYVFNDSDPVPVMVYALEK</sequence>
<accession>A0A1H7KFC5</accession>
<organism evidence="1 2">
    <name type="scientific">Ruminococcus albus</name>
    <dbReference type="NCBI Taxonomy" id="1264"/>
    <lineage>
        <taxon>Bacteria</taxon>
        <taxon>Bacillati</taxon>
        <taxon>Bacillota</taxon>
        <taxon>Clostridia</taxon>
        <taxon>Eubacteriales</taxon>
        <taxon>Oscillospiraceae</taxon>
        <taxon>Ruminococcus</taxon>
    </lineage>
</organism>
<name>A0A1H7KFC5_RUMAL</name>